<dbReference type="Gene3D" id="3.90.780.10">
    <property type="entry name" value="5'-Nucleotidase, C-terminal domain"/>
    <property type="match status" value="1"/>
</dbReference>
<dbReference type="Proteomes" id="UP000242224">
    <property type="component" value="Unassembled WGS sequence"/>
</dbReference>
<dbReference type="PROSITE" id="PS00786">
    <property type="entry name" value="5_NUCLEOTIDASE_2"/>
    <property type="match status" value="1"/>
</dbReference>
<keyword evidence="2" id="KW-0732">Signal</keyword>
<keyword evidence="3" id="KW-0378">Hydrolase</keyword>
<organism evidence="6 7">
    <name type="scientific">Thioclava marina</name>
    <dbReference type="NCBI Taxonomy" id="1915077"/>
    <lineage>
        <taxon>Bacteria</taxon>
        <taxon>Pseudomonadati</taxon>
        <taxon>Pseudomonadota</taxon>
        <taxon>Alphaproteobacteria</taxon>
        <taxon>Rhodobacterales</taxon>
        <taxon>Paracoccaceae</taxon>
        <taxon>Thioclava</taxon>
    </lineage>
</organism>
<accession>A0ABX3MRW8</accession>
<feature type="domain" description="Calcineurin-like phosphoesterase" evidence="4">
    <location>
        <begin position="1"/>
        <end position="248"/>
    </location>
</feature>
<comment type="similarity">
    <text evidence="1 3">Belongs to the 5'-nucleotidase family.</text>
</comment>
<dbReference type="PANTHER" id="PTHR11575">
    <property type="entry name" value="5'-NUCLEOTIDASE-RELATED"/>
    <property type="match status" value="1"/>
</dbReference>
<evidence type="ECO:0000256" key="2">
    <source>
        <dbReference type="ARBA" id="ARBA00022729"/>
    </source>
</evidence>
<evidence type="ECO:0000256" key="3">
    <source>
        <dbReference type="RuleBase" id="RU362119"/>
    </source>
</evidence>
<dbReference type="Gene3D" id="3.60.21.10">
    <property type="match status" value="1"/>
</dbReference>
<dbReference type="Pfam" id="PF00149">
    <property type="entry name" value="Metallophos"/>
    <property type="match status" value="1"/>
</dbReference>
<dbReference type="PRINTS" id="PR01607">
    <property type="entry name" value="APYRASEFAMLY"/>
</dbReference>
<dbReference type="SUPFAM" id="SSF55816">
    <property type="entry name" value="5'-nucleotidase (syn. UDP-sugar hydrolase), C-terminal domain"/>
    <property type="match status" value="1"/>
</dbReference>
<dbReference type="InterPro" id="IPR006146">
    <property type="entry name" value="5'-Nucleotdase_CS"/>
</dbReference>
<protein>
    <recommendedName>
        <fullName evidence="8">2',3'-cyclic-nucleotide 2'-phosphodiesterase / 3'-nucleotidase</fullName>
    </recommendedName>
</protein>
<dbReference type="InterPro" id="IPR008334">
    <property type="entry name" value="5'-Nucleotdase_C"/>
</dbReference>
<dbReference type="PANTHER" id="PTHR11575:SF6">
    <property type="entry name" value="2',3'-CYCLIC-NUCLEOTIDE 2'-PHOSPHODIESTERASE_3'-NUCLEOTIDASE"/>
    <property type="match status" value="1"/>
</dbReference>
<dbReference type="InterPro" id="IPR004843">
    <property type="entry name" value="Calcineurin-like_PHP"/>
</dbReference>
<evidence type="ECO:0000259" key="5">
    <source>
        <dbReference type="Pfam" id="PF02872"/>
    </source>
</evidence>
<name>A0ABX3MRW8_9RHOB</name>
<keyword evidence="3" id="KW-0547">Nucleotide-binding</keyword>
<proteinExistence type="inferred from homology"/>
<feature type="domain" description="5'-Nucleotidase C-terminal" evidence="5">
    <location>
        <begin position="388"/>
        <end position="532"/>
    </location>
</feature>
<evidence type="ECO:0000313" key="7">
    <source>
        <dbReference type="Proteomes" id="UP000242224"/>
    </source>
</evidence>
<evidence type="ECO:0000256" key="1">
    <source>
        <dbReference type="ARBA" id="ARBA00006654"/>
    </source>
</evidence>
<evidence type="ECO:0000259" key="4">
    <source>
        <dbReference type="Pfam" id="PF00149"/>
    </source>
</evidence>
<reference evidence="6 7" key="1">
    <citation type="submission" date="2016-11" db="EMBL/GenBank/DDBJ databases">
        <title>A multilocus sequence analysis scheme for characterization of bacteria in the genus Thioclava.</title>
        <authorList>
            <person name="Liu Y."/>
            <person name="Shao Z."/>
        </authorList>
    </citation>
    <scope>NUCLEOTIDE SEQUENCE [LARGE SCALE GENOMIC DNA]</scope>
    <source>
        <strain evidence="6 7">11.10-0-13</strain>
    </source>
</reference>
<evidence type="ECO:0008006" key="8">
    <source>
        <dbReference type="Google" id="ProtNLM"/>
    </source>
</evidence>
<dbReference type="Pfam" id="PF02872">
    <property type="entry name" value="5_nucleotid_C"/>
    <property type="match status" value="1"/>
</dbReference>
<comment type="caution">
    <text evidence="6">The sequence shown here is derived from an EMBL/GenBank/DDBJ whole genome shotgun (WGS) entry which is preliminary data.</text>
</comment>
<gene>
    <name evidence="6" type="ORF">BMG00_04565</name>
</gene>
<dbReference type="EMBL" id="MPZS01000001">
    <property type="protein sequence ID" value="OOY14197.1"/>
    <property type="molecule type" value="Genomic_DNA"/>
</dbReference>
<dbReference type="InterPro" id="IPR036907">
    <property type="entry name" value="5'-Nucleotdase_C_sf"/>
</dbReference>
<evidence type="ECO:0000313" key="6">
    <source>
        <dbReference type="EMBL" id="OOY14197.1"/>
    </source>
</evidence>
<dbReference type="SUPFAM" id="SSF56300">
    <property type="entry name" value="Metallo-dependent phosphatases"/>
    <property type="match status" value="1"/>
</dbReference>
<dbReference type="InterPro" id="IPR006179">
    <property type="entry name" value="5_nucleotidase/apyrase"/>
</dbReference>
<keyword evidence="7" id="KW-1185">Reference proteome</keyword>
<sequence>MRLLETTDLHGQLRAYDYFADRPAPHTGLAALAPEIAQARSEVSNCLLFDCGDFLQGTPITQIWGDGDPALADSPNPMIAAMNAVGYDAAALGNHEFDFGLAQLERAVAEANFPLVCANLERAPHSESPEARGKVVPWLMIEREMQDDAGQPQPMRIAVIGVLPQPTLGWMQKRQSNEMTTTCLEQALRHHLVHIRETRPDLVIVLAHTGIAPLEAGEHDRARDAEHAALAVAELDGVDVVLAGHDHRLFPDRTRPATPGIDPIGATLAGKPAINAGAAGTRLGVLDLTLERRDGRWQIVRHTAALRRVRPGEPRECTEILNASAPAHAATLAHMRREIGESTVPLHSYFSMIAPDRSLSLKARAGFSHAAERLRGHPLEALPRLAAVSIFKSGGLGGAGNFIDIPAGKLRVSHIDDLYLFNNGIGAVEITGAELLDWLEQSASVFVQLTPGEDAPRLRDPSFASYQFDVISGLRYEIDLSQPPRYAADGRCIAPSATRIRNLTHAGRPIAPADRFVLLSNDFRLSGGNGFQLRGRPIGLDPEPVLVRELLQREIRAATPALEIEAEPIWRFAPMPGTRVICLTGPGAQAHLHELAAHGVRATPLPLDTDGFLPLQIAL</sequence>
<dbReference type="InterPro" id="IPR029052">
    <property type="entry name" value="Metallo-depent_PP-like"/>
</dbReference>